<feature type="region of interest" description="Disordered" evidence="14">
    <location>
        <begin position="76"/>
        <end position="112"/>
    </location>
</feature>
<name>F4GKV7_PARC1</name>
<dbReference type="SUPFAM" id="SSF52540">
    <property type="entry name" value="P-loop containing nucleoside triphosphate hydrolases"/>
    <property type="match status" value="1"/>
</dbReference>
<keyword evidence="7" id="KW-1005">Bacterial flagellum biogenesis</keyword>
<evidence type="ECO:0000313" key="18">
    <source>
        <dbReference type="Proteomes" id="UP000007939"/>
    </source>
</evidence>
<dbReference type="Gene3D" id="3.40.50.300">
    <property type="entry name" value="P-loop containing nucleotide triphosphate hydrolases"/>
    <property type="match status" value="1"/>
</dbReference>
<dbReference type="OrthoDB" id="9778554at2"/>
<dbReference type="PANTHER" id="PTHR43134:SF3">
    <property type="entry name" value="FLAGELLAR BIOSYNTHESIS PROTEIN FLHF"/>
    <property type="match status" value="1"/>
</dbReference>
<organism evidence="17 18">
    <name type="scientific">Parasphaerochaeta coccoides (strain ATCC BAA-1237 / DSM 17374 / SPN1)</name>
    <name type="common">Sphaerochaeta coccoides</name>
    <dbReference type="NCBI Taxonomy" id="760011"/>
    <lineage>
        <taxon>Bacteria</taxon>
        <taxon>Pseudomonadati</taxon>
        <taxon>Spirochaetota</taxon>
        <taxon>Spirochaetia</taxon>
        <taxon>Spirochaetales</taxon>
        <taxon>Sphaerochaetaceae</taxon>
        <taxon>Parasphaerochaeta</taxon>
    </lineage>
</organism>
<dbReference type="GO" id="GO:0005886">
    <property type="term" value="C:plasma membrane"/>
    <property type="evidence" value="ECO:0007669"/>
    <property type="project" value="UniProtKB-SubCell"/>
</dbReference>
<evidence type="ECO:0000256" key="10">
    <source>
        <dbReference type="ARBA" id="ARBA00023136"/>
    </source>
</evidence>
<gene>
    <name evidence="17" type="ordered locus">Spico_0642</name>
</gene>
<dbReference type="InterPro" id="IPR027417">
    <property type="entry name" value="P-loop_NTPase"/>
</dbReference>
<evidence type="ECO:0000256" key="7">
    <source>
        <dbReference type="ARBA" id="ARBA00022795"/>
    </source>
</evidence>
<dbReference type="GO" id="GO:0003924">
    <property type="term" value="F:GTPase activity"/>
    <property type="evidence" value="ECO:0007669"/>
    <property type="project" value="InterPro"/>
</dbReference>
<keyword evidence="8" id="KW-0653">Protein transport</keyword>
<feature type="domain" description="SRP54-type proteins GTP-binding" evidence="16">
    <location>
        <begin position="181"/>
        <end position="377"/>
    </location>
</feature>
<evidence type="ECO:0000256" key="11">
    <source>
        <dbReference type="ARBA" id="ARBA00023225"/>
    </source>
</evidence>
<dbReference type="CDD" id="cd17873">
    <property type="entry name" value="FlhF"/>
    <property type="match status" value="1"/>
</dbReference>
<sequence>MEYVTIIGRTYEDAVKKGRKLYGSAMRIHSRRDISVRGGFLWLGKKKRVEIICYLVGTSSKVEAGNSDALLKEFEEEAQTPDPRTLGKKQTEDSHSAERKPSVPPVAEKAGRTQELTDHIRRLLILNDFSDTYIQKMLDYLGRDSDGGSVLEMDKPAAESALVNQIMATMAIDRVGQTHPAHNYVLLGPTGVGKTTTIAKLAAIFGVIPPPEERRSVAIITLDSYRVGAREQIFAFADALNLPAHQAHDENELFSVLDSLEGTDLVLIDTIGRSPRDNELSIKLTSLLSIPTSESTAFYLCIGASMKKADIEDAVRQTAPFSLRGLIITKLDETRTVGNFISLAAEKSLPLTFVTDGQKISDIHPMSHSLLLQRLQGFSIPLDTAGLSQLKAVPSL</sequence>
<comment type="similarity">
    <text evidence="2">Belongs to the GTP-binding SRP family.</text>
</comment>
<evidence type="ECO:0000256" key="2">
    <source>
        <dbReference type="ARBA" id="ARBA00008531"/>
    </source>
</evidence>
<keyword evidence="18" id="KW-1185">Reference proteome</keyword>
<evidence type="ECO:0000256" key="8">
    <source>
        <dbReference type="ARBA" id="ARBA00022927"/>
    </source>
</evidence>
<evidence type="ECO:0000256" key="12">
    <source>
        <dbReference type="ARBA" id="ARBA00025337"/>
    </source>
</evidence>
<dbReference type="Pfam" id="PF00448">
    <property type="entry name" value="SRP54"/>
    <property type="match status" value="1"/>
</dbReference>
<keyword evidence="9" id="KW-0342">GTP-binding</keyword>
<evidence type="ECO:0000259" key="16">
    <source>
        <dbReference type="SMART" id="SM00962"/>
    </source>
</evidence>
<comment type="function">
    <text evidence="12">Necessary for flagellar biosynthesis. May be involved in translocation of the flagellum.</text>
</comment>
<dbReference type="EMBL" id="CP002659">
    <property type="protein sequence ID" value="AEC01870.1"/>
    <property type="molecule type" value="Genomic_DNA"/>
</dbReference>
<evidence type="ECO:0000313" key="17">
    <source>
        <dbReference type="EMBL" id="AEC01870.1"/>
    </source>
</evidence>
<dbReference type="RefSeq" id="WP_013739266.1">
    <property type="nucleotide sequence ID" value="NC_015436.1"/>
</dbReference>
<dbReference type="PANTHER" id="PTHR43134">
    <property type="entry name" value="SIGNAL RECOGNITION PARTICLE RECEPTOR SUBUNIT ALPHA"/>
    <property type="match status" value="1"/>
</dbReference>
<dbReference type="SMART" id="SM00962">
    <property type="entry name" value="SRP54"/>
    <property type="match status" value="1"/>
</dbReference>
<feature type="domain" description="AAA+ ATPase" evidence="15">
    <location>
        <begin position="180"/>
        <end position="326"/>
    </location>
</feature>
<dbReference type="SMART" id="SM00382">
    <property type="entry name" value="AAA"/>
    <property type="match status" value="1"/>
</dbReference>
<dbReference type="InterPro" id="IPR003593">
    <property type="entry name" value="AAA+_ATPase"/>
</dbReference>
<reference evidence="17 18" key="2">
    <citation type="journal article" date="2012" name="Stand. Genomic Sci.">
        <title>Complete genome sequence of the termite hindgut bacterium Spirochaeta coccoides type strain (SPN1(T)), reclassification in the genus Sphaerochaeta as Sphaerochaeta coccoides comb. nov. and emendations of the family Spirochaetaceae and the genus Sphaerochaeta.</title>
        <authorList>
            <person name="Abt B."/>
            <person name="Han C."/>
            <person name="Scheuner C."/>
            <person name="Lu M."/>
            <person name="Lapidus A."/>
            <person name="Nolan M."/>
            <person name="Lucas S."/>
            <person name="Hammon N."/>
            <person name="Deshpande S."/>
            <person name="Cheng J.F."/>
            <person name="Tapia R."/>
            <person name="Goodwin L.A."/>
            <person name="Pitluck S."/>
            <person name="Liolios K."/>
            <person name="Pagani I."/>
            <person name="Ivanova N."/>
            <person name="Mavromatis K."/>
            <person name="Mikhailova N."/>
            <person name="Huntemann M."/>
            <person name="Pati A."/>
            <person name="Chen A."/>
            <person name="Palaniappan K."/>
            <person name="Land M."/>
            <person name="Hauser L."/>
            <person name="Brambilla E.M."/>
            <person name="Rohde M."/>
            <person name="Spring S."/>
            <person name="Gronow S."/>
            <person name="Goker M."/>
            <person name="Woyke T."/>
            <person name="Bristow J."/>
            <person name="Eisen J.A."/>
            <person name="Markowitz V."/>
            <person name="Hugenholtz P."/>
            <person name="Kyrpides N.C."/>
            <person name="Klenk H.P."/>
            <person name="Detter J.C."/>
        </authorList>
    </citation>
    <scope>NUCLEOTIDE SEQUENCE [LARGE SCALE GENOMIC DNA]</scope>
    <source>
        <strain evidence="18">ATCC BAA-1237 / DSM 17374 / SPN1</strain>
    </source>
</reference>
<keyword evidence="10" id="KW-0472">Membrane</keyword>
<keyword evidence="5" id="KW-1003">Cell membrane</keyword>
<dbReference type="GO" id="GO:0005525">
    <property type="term" value="F:GTP binding"/>
    <property type="evidence" value="ECO:0007669"/>
    <property type="project" value="UniProtKB-KW"/>
</dbReference>
<evidence type="ECO:0000259" key="15">
    <source>
        <dbReference type="SMART" id="SM00382"/>
    </source>
</evidence>
<dbReference type="HOGENOM" id="CLU_009301_11_4_12"/>
<protein>
    <recommendedName>
        <fullName evidence="3">Flagellar biosynthesis protein FlhF</fullName>
    </recommendedName>
    <alternativeName>
        <fullName evidence="13">Flagella-associated GTP-binding protein</fullName>
    </alternativeName>
</protein>
<dbReference type="GO" id="GO:0044781">
    <property type="term" value="P:bacterial-type flagellum organization"/>
    <property type="evidence" value="ECO:0007669"/>
    <property type="project" value="UniProtKB-KW"/>
</dbReference>
<reference evidence="18" key="1">
    <citation type="submission" date="2011-04" db="EMBL/GenBank/DDBJ databases">
        <title>The complete genome of Spirochaeta coccoides DSM 17374.</title>
        <authorList>
            <person name="Lucas S."/>
            <person name="Copeland A."/>
            <person name="Lapidus A."/>
            <person name="Bruce D."/>
            <person name="Goodwin L."/>
            <person name="Pitluck S."/>
            <person name="Peters L."/>
            <person name="Kyrpides N."/>
            <person name="Mavromatis K."/>
            <person name="Pagani I."/>
            <person name="Ivanova N."/>
            <person name="Ovchinnikova G."/>
            <person name="Lu M."/>
            <person name="Detter J.C."/>
            <person name="Tapia R."/>
            <person name="Han C."/>
            <person name="Land M."/>
            <person name="Hauser L."/>
            <person name="Markowitz V."/>
            <person name="Cheng J.-F."/>
            <person name="Hugenholtz P."/>
            <person name="Woyke T."/>
            <person name="Wu D."/>
            <person name="Spring S."/>
            <person name="Schroeder M."/>
            <person name="Brambilla E."/>
            <person name="Klenk H.-P."/>
            <person name="Eisen J.A."/>
        </authorList>
    </citation>
    <scope>NUCLEOTIDE SEQUENCE [LARGE SCALE GENOMIC DNA]</scope>
    <source>
        <strain evidence="18">ATCC BAA-1237 / DSM 17374 / SPN1</strain>
    </source>
</reference>
<dbReference type="InterPro" id="IPR000897">
    <property type="entry name" value="SRP54_GTPase_dom"/>
</dbReference>
<feature type="compositionally biased region" description="Basic and acidic residues" evidence="14">
    <location>
        <begin position="89"/>
        <end position="101"/>
    </location>
</feature>
<comment type="subcellular location">
    <subcellularLocation>
        <location evidence="1">Cell membrane</location>
        <topology evidence="1">Peripheral membrane protein</topology>
        <orientation evidence="1">Cytoplasmic side</orientation>
    </subcellularLocation>
</comment>
<evidence type="ECO:0000256" key="4">
    <source>
        <dbReference type="ARBA" id="ARBA00022448"/>
    </source>
</evidence>
<evidence type="ECO:0000256" key="3">
    <source>
        <dbReference type="ARBA" id="ARBA00014919"/>
    </source>
</evidence>
<dbReference type="AlphaFoldDB" id="F4GKV7"/>
<dbReference type="Gene3D" id="1.20.120.1380">
    <property type="entry name" value="Flagellar FlhF biosynthesis protein, N domain"/>
    <property type="match status" value="1"/>
</dbReference>
<dbReference type="FunFam" id="3.40.50.300:FF:000695">
    <property type="entry name" value="Flagellar biosynthesis regulator FlhF"/>
    <property type="match status" value="1"/>
</dbReference>
<evidence type="ECO:0000256" key="14">
    <source>
        <dbReference type="SAM" id="MobiDB-lite"/>
    </source>
</evidence>
<evidence type="ECO:0000256" key="5">
    <source>
        <dbReference type="ARBA" id="ARBA00022475"/>
    </source>
</evidence>
<dbReference type="KEGG" id="scc:Spico_0642"/>
<dbReference type="STRING" id="760011.Spico_0642"/>
<dbReference type="GO" id="GO:0006614">
    <property type="term" value="P:SRP-dependent cotranslational protein targeting to membrane"/>
    <property type="evidence" value="ECO:0007669"/>
    <property type="project" value="InterPro"/>
</dbReference>
<keyword evidence="11" id="KW-1006">Bacterial flagellum protein export</keyword>
<evidence type="ECO:0000256" key="6">
    <source>
        <dbReference type="ARBA" id="ARBA00022741"/>
    </source>
</evidence>
<keyword evidence="6" id="KW-0547">Nucleotide-binding</keyword>
<evidence type="ECO:0000256" key="9">
    <source>
        <dbReference type="ARBA" id="ARBA00023134"/>
    </source>
</evidence>
<proteinExistence type="inferred from homology"/>
<dbReference type="GO" id="GO:0005047">
    <property type="term" value="F:signal recognition particle binding"/>
    <property type="evidence" value="ECO:0007669"/>
    <property type="project" value="TreeGrafter"/>
</dbReference>
<dbReference type="GO" id="GO:0015031">
    <property type="term" value="P:protein transport"/>
    <property type="evidence" value="ECO:0007669"/>
    <property type="project" value="UniProtKB-KW"/>
</dbReference>
<dbReference type="Proteomes" id="UP000007939">
    <property type="component" value="Chromosome"/>
</dbReference>
<evidence type="ECO:0000256" key="1">
    <source>
        <dbReference type="ARBA" id="ARBA00004413"/>
    </source>
</evidence>
<evidence type="ECO:0000256" key="13">
    <source>
        <dbReference type="ARBA" id="ARBA00030866"/>
    </source>
</evidence>
<keyword evidence="4" id="KW-0813">Transport</keyword>
<accession>F4GKV7</accession>
<dbReference type="eggNOG" id="COG1419">
    <property type="taxonomic scope" value="Bacteria"/>
</dbReference>
<dbReference type="InterPro" id="IPR047040">
    <property type="entry name" value="FlhF__GTPase_dom"/>
</dbReference>